<evidence type="ECO:0000256" key="1">
    <source>
        <dbReference type="SAM" id="Phobius"/>
    </source>
</evidence>
<sequence>MKRLVALLALAPLPAFAHHPMGGTTPATLWEGFASGIGHPVIGLDHLAFLLAAGVLAATVPTRRGMLAILAFVAGGFAGSLAHVAGIGFGPVEALVALTVVLAGLALLRGVTGALLPAAFAVAGLVHGHAFAEAIIGAEATPLVAYLAALALMQVGIGVVAMLVARRIAAAGHTAQMQTAAGLAGIAIGAVFLGVSMVG</sequence>
<dbReference type="RefSeq" id="WP_170055649.1">
    <property type="nucleotide sequence ID" value="NZ_JABBKX010000008.1"/>
</dbReference>
<feature type="transmembrane region" description="Helical" evidence="1">
    <location>
        <begin position="41"/>
        <end position="60"/>
    </location>
</feature>
<feature type="chain" id="PRO_5032913669" evidence="2">
    <location>
        <begin position="18"/>
        <end position="199"/>
    </location>
</feature>
<dbReference type="EMBL" id="JABBKX010000008">
    <property type="protein sequence ID" value="NMJ43446.1"/>
    <property type="molecule type" value="Genomic_DNA"/>
</dbReference>
<dbReference type="Proteomes" id="UP000548582">
    <property type="component" value="Unassembled WGS sequence"/>
</dbReference>
<feature type="transmembrane region" description="Helical" evidence="1">
    <location>
        <begin position="67"/>
        <end position="88"/>
    </location>
</feature>
<keyword evidence="1" id="KW-0812">Transmembrane</keyword>
<reference evidence="3 4" key="1">
    <citation type="submission" date="2020-03" db="EMBL/GenBank/DDBJ databases">
        <authorList>
            <person name="Sun Q."/>
        </authorList>
    </citation>
    <scope>NUCLEOTIDE SEQUENCE [LARGE SCALE GENOMIC DNA]</scope>
    <source>
        <strain evidence="3 4">JC162</strain>
    </source>
</reference>
<feature type="signal peptide" evidence="2">
    <location>
        <begin position="1"/>
        <end position="17"/>
    </location>
</feature>
<keyword evidence="1" id="KW-0472">Membrane</keyword>
<evidence type="ECO:0000256" key="2">
    <source>
        <dbReference type="SAM" id="SignalP"/>
    </source>
</evidence>
<comment type="caution">
    <text evidence="3">The sequence shown here is derived from an EMBL/GenBank/DDBJ whole genome shotgun (WGS) entry which is preliminary data.</text>
</comment>
<protein>
    <submittedName>
        <fullName evidence="3">Uncharacterized protein</fullName>
    </submittedName>
</protein>
<dbReference type="AlphaFoldDB" id="A0A848EHI7"/>
<keyword evidence="4" id="KW-1185">Reference proteome</keyword>
<feature type="transmembrane region" description="Helical" evidence="1">
    <location>
        <begin position="143"/>
        <end position="165"/>
    </location>
</feature>
<name>A0A848EHI7_9PROT</name>
<dbReference type="InterPro" id="IPR007038">
    <property type="entry name" value="HupE_UreJ"/>
</dbReference>
<feature type="transmembrane region" description="Helical" evidence="1">
    <location>
        <begin position="177"/>
        <end position="198"/>
    </location>
</feature>
<evidence type="ECO:0000313" key="4">
    <source>
        <dbReference type="Proteomes" id="UP000548582"/>
    </source>
</evidence>
<proteinExistence type="predicted"/>
<keyword evidence="2" id="KW-0732">Signal</keyword>
<evidence type="ECO:0000313" key="3">
    <source>
        <dbReference type="EMBL" id="NMJ43446.1"/>
    </source>
</evidence>
<gene>
    <name evidence="3" type="ORF">GWK16_19515</name>
</gene>
<keyword evidence="1" id="KW-1133">Transmembrane helix</keyword>
<accession>A0A848EHI7</accession>
<dbReference type="Pfam" id="PF04955">
    <property type="entry name" value="HupE_UreJ"/>
    <property type="match status" value="1"/>
</dbReference>
<feature type="transmembrane region" description="Helical" evidence="1">
    <location>
        <begin position="118"/>
        <end position="137"/>
    </location>
</feature>
<organism evidence="3 4">
    <name type="scientific">Neoroseomonas marina</name>
    <dbReference type="NCBI Taxonomy" id="1232220"/>
    <lineage>
        <taxon>Bacteria</taxon>
        <taxon>Pseudomonadati</taxon>
        <taxon>Pseudomonadota</taxon>
        <taxon>Alphaproteobacteria</taxon>
        <taxon>Acetobacterales</taxon>
        <taxon>Acetobacteraceae</taxon>
        <taxon>Neoroseomonas</taxon>
    </lineage>
</organism>